<dbReference type="GO" id="GO:0034455">
    <property type="term" value="C:t-UTP complex"/>
    <property type="evidence" value="ECO:0007669"/>
    <property type="project" value="TreeGrafter"/>
</dbReference>
<evidence type="ECO:0000259" key="7">
    <source>
        <dbReference type="SMART" id="SM01036"/>
    </source>
</evidence>
<dbReference type="GO" id="GO:0030686">
    <property type="term" value="C:90S preribosome"/>
    <property type="evidence" value="ECO:0007669"/>
    <property type="project" value="TreeGrafter"/>
</dbReference>
<dbReference type="PANTHER" id="PTHR13457">
    <property type="entry name" value="BAP28"/>
    <property type="match status" value="1"/>
</dbReference>
<proteinExistence type="inferred from homology"/>
<comment type="caution">
    <text evidence="8">The sequence shown here is derived from an EMBL/GenBank/DDBJ whole genome shotgun (WGS) entry which is preliminary data.</text>
</comment>
<dbReference type="InterPro" id="IPR022125">
    <property type="entry name" value="U3snoRNP10_N"/>
</dbReference>
<keyword evidence="6" id="KW-0687">Ribonucleoprotein</keyword>
<dbReference type="GO" id="GO:0045943">
    <property type="term" value="P:positive regulation of transcription by RNA polymerase I"/>
    <property type="evidence" value="ECO:0007669"/>
    <property type="project" value="TreeGrafter"/>
</dbReference>
<keyword evidence="5" id="KW-0539">Nucleus</keyword>
<dbReference type="InterPro" id="IPR011989">
    <property type="entry name" value="ARM-like"/>
</dbReference>
<gene>
    <name evidence="8" type="ORF">K2173_027494</name>
</gene>
<dbReference type="GO" id="GO:0032040">
    <property type="term" value="C:small-subunit processome"/>
    <property type="evidence" value="ECO:0007669"/>
    <property type="project" value="TreeGrafter"/>
</dbReference>
<dbReference type="InterPro" id="IPR012954">
    <property type="entry name" value="BP28_C_dom"/>
</dbReference>
<dbReference type="InterPro" id="IPR016024">
    <property type="entry name" value="ARM-type_fold"/>
</dbReference>
<accession>A0AAV8TZ73</accession>
<dbReference type="Pfam" id="PF12397">
    <property type="entry name" value="U3snoRNP10"/>
    <property type="match status" value="1"/>
</dbReference>
<dbReference type="Pfam" id="PF23243">
    <property type="entry name" value="HEAT_HEATR1"/>
    <property type="match status" value="1"/>
</dbReference>
<evidence type="ECO:0000313" key="8">
    <source>
        <dbReference type="EMBL" id="KAJ8772317.1"/>
    </source>
</evidence>
<comment type="similarity">
    <text evidence="2">Belongs to the HEATR1/UTP10 family.</text>
</comment>
<evidence type="ECO:0000256" key="6">
    <source>
        <dbReference type="ARBA" id="ARBA00023274"/>
    </source>
</evidence>
<feature type="domain" description="BP28 C-terminal" evidence="7">
    <location>
        <begin position="1832"/>
        <end position="2008"/>
    </location>
</feature>
<dbReference type="InterPro" id="IPR040191">
    <property type="entry name" value="UTP10"/>
</dbReference>
<dbReference type="Proteomes" id="UP001159364">
    <property type="component" value="Linkage Group LG02"/>
</dbReference>
<dbReference type="Gene3D" id="1.25.10.10">
    <property type="entry name" value="Leucine-rich Repeat Variant"/>
    <property type="match status" value="1"/>
</dbReference>
<dbReference type="InterPro" id="IPR056384">
    <property type="entry name" value="ARM_At3g06530"/>
</dbReference>
<evidence type="ECO:0000256" key="2">
    <source>
        <dbReference type="ARBA" id="ARBA00010559"/>
    </source>
</evidence>
<organism evidence="8 9">
    <name type="scientific">Erythroxylum novogranatense</name>
    <dbReference type="NCBI Taxonomy" id="1862640"/>
    <lineage>
        <taxon>Eukaryota</taxon>
        <taxon>Viridiplantae</taxon>
        <taxon>Streptophyta</taxon>
        <taxon>Embryophyta</taxon>
        <taxon>Tracheophyta</taxon>
        <taxon>Spermatophyta</taxon>
        <taxon>Magnoliopsida</taxon>
        <taxon>eudicotyledons</taxon>
        <taxon>Gunneridae</taxon>
        <taxon>Pentapetalae</taxon>
        <taxon>rosids</taxon>
        <taxon>fabids</taxon>
        <taxon>Malpighiales</taxon>
        <taxon>Erythroxylaceae</taxon>
        <taxon>Erythroxylum</taxon>
    </lineage>
</organism>
<keyword evidence="9" id="KW-1185">Reference proteome</keyword>
<dbReference type="SMART" id="SM01036">
    <property type="entry name" value="BP28CT"/>
    <property type="match status" value="1"/>
</dbReference>
<dbReference type="GO" id="GO:0000462">
    <property type="term" value="P:maturation of SSU-rRNA from tricistronic rRNA transcript (SSU-rRNA, 5.8S rRNA, LSU-rRNA)"/>
    <property type="evidence" value="ECO:0007669"/>
    <property type="project" value="TreeGrafter"/>
</dbReference>
<dbReference type="SUPFAM" id="SSF48371">
    <property type="entry name" value="ARM repeat"/>
    <property type="match status" value="2"/>
</dbReference>
<keyword evidence="3" id="KW-0690">Ribosome biogenesis</keyword>
<evidence type="ECO:0000313" key="9">
    <source>
        <dbReference type="Proteomes" id="UP001159364"/>
    </source>
</evidence>
<dbReference type="EMBL" id="JAIWQS010000002">
    <property type="protein sequence ID" value="KAJ8772317.1"/>
    <property type="molecule type" value="Genomic_DNA"/>
</dbReference>
<dbReference type="Pfam" id="PF24477">
    <property type="entry name" value="ARM_At3g06530"/>
    <property type="match status" value="1"/>
</dbReference>
<name>A0AAV8TZ73_9ROSI</name>
<dbReference type="Pfam" id="PF08146">
    <property type="entry name" value="BP28CT"/>
    <property type="match status" value="1"/>
</dbReference>
<evidence type="ECO:0000256" key="4">
    <source>
        <dbReference type="ARBA" id="ARBA00022552"/>
    </source>
</evidence>
<dbReference type="GO" id="GO:0030515">
    <property type="term" value="F:snoRNA binding"/>
    <property type="evidence" value="ECO:0007669"/>
    <property type="project" value="TreeGrafter"/>
</dbReference>
<evidence type="ECO:0000256" key="5">
    <source>
        <dbReference type="ARBA" id="ARBA00023242"/>
    </source>
</evidence>
<evidence type="ECO:0000256" key="3">
    <source>
        <dbReference type="ARBA" id="ARBA00022517"/>
    </source>
</evidence>
<keyword evidence="4" id="KW-0698">rRNA processing</keyword>
<evidence type="ECO:0000256" key="1">
    <source>
        <dbReference type="ARBA" id="ARBA00004604"/>
    </source>
</evidence>
<dbReference type="PANTHER" id="PTHR13457:SF1">
    <property type="entry name" value="HEAT REPEAT-CONTAINING PROTEIN 1"/>
    <property type="match status" value="1"/>
</dbReference>
<protein>
    <recommendedName>
        <fullName evidence="7">BP28 C-terminal domain-containing protein</fullName>
    </recommendedName>
</protein>
<dbReference type="InterPro" id="IPR056473">
    <property type="entry name" value="HEAT_Utp10/HEAT1"/>
</dbReference>
<sequence>MATSLASQLQAIRSVVQADSEPRKRPFTKPSILFDPKEAADIDIDTILDIALSGLEVLVGVDERFSNYKNDLFSHKSKELDRELMREEENNRINASISSYLKLLSGHFQLSSAHKTLEYLIRRYKVHVYNGEDLILCALPYHDTHMFVRVVQLVDTRNGKWKFLDGAKVSGAPPPRRVIVQQCIRDMGVLEALCNYASPVKKYQPSTPTVSFCTAVVFEALSSLTAADDDFVKRILPFVFSGLQSGSKNNSDHKAGALMIVGLLAAKVALSPKLVKSLVRLISDVARKDSKDSSQWFHLSIMALINLVQLQSVDVLPKKALEMFSETRDITHILLDLLKEFNISRFLAVLLESLVDCSCSDPGCQHALVSIISVVPVKEFVDLMVSNVLSSCMKKSQKNSSSVPSECGSWAKEILLAINMNYPSEFRLAVHSFLTNANKGDSVFDVLSSMLDENFNFSASVSDSKIWFALNHPKAEVRRATLSDLSISGLIKSKGTDSQRLVTIQDAILCQLRDDDLSVVQAALSVEGLSELMKPPDLLDLLGDILKKCLNILWSSSLDQASLAVDVAVSVVKIATASFCDRNQHSKKVATIIFPLLLILPKTEKLNRSALELAKELKWPFYCNLPDVSTEERKLRRESVSSVNVKIINSYAGTVLVHPNEYMPWLIQSCNNFGFSKTVVFLVLMQAFMASRNESGRFLALFEACISFLKAEWEVLESADDISFNEFKKEILQWDCGKFLDQMLDTDSKTLNAHVLICLFWNLLEAFISVAPTDIILGDDGKLVKLRDLFLFFASSRLKHVFKEHQCYLVTRCKISPIDFLNGFFLDEDIHLAVQVESLHCFAFLCVEPDNRLLFQLLANFPSLLVPLAHPSQDIRVAAMGCIEGLHALSQHVHDISKKNGNNASWIHFLDELLGLIVQVKRLVVSDTKFLPSFLTSLLGSPCGSLLVPQNVEKRFDPSTKESILEFILGYALQQSAFAKQRIISLLKGLGGMIMRVRDIESLLSQLLKRCREYHYEHKSSQKLSKTEIKILCLLLEICATPLSVERHACREFLLRALRLGGHCSEESAVVDPCLTVLQRLTDQVYSGLESEEQDLLFRELVFLFKSASADVQNATKDALLRLKITYPTVVRTLGFILECEIQSTGSAHGKKKKSKLHVSNSDRVAVVKGEKALTFLNSLLDILILKKDITNREFLVGPLFELLGKIISGELGSSQGRNWSHASSDTSQTISSTAFYTQQTLLLVLEDIVASLVNANPLKDDIANKIDVEMLVKGAHSVKDGVTRNHVFTLLTSIMKVIPDKILEHIWDILTMIGESTVTQIDSHSQRVFEDLISAVVPWWLSKTGNTDKLLQIFVNVLPEVADHRRLSIMVYLLRILGERSSLASLLVLLFQSSISRKGQSWLVDMHDPDDLASSLQREWEYAFAVQIYDQYSYKIWLPSLVMLLQLVGNGNPHKEMFLLLLFAMEFVLNKLQDPQFTFSLESSEDLDNIQSTLQDLLENVVILSQLMVTKGKQISIAVELRKKLNERMHTVLRTLTTVMIPSVYFRAISNLLGHVDLNMQKKALRLVSETLTDHDLIKAKSRRRRELNSKARADWIHMDDNSIESFNRMCLGIVQLVESTTYDSDSSLKLSAVSAIEALSHSFSSDHSVFSMCLPPIVRVISSKNLAVSSACLRTTGALVNVLGPRALAELPRIMENVIEKSKNYSFSTHEMKYDRNNDTSTASLTSKESLMPSVLVTLEAVVDQLGGFLNPYLGDIISLMLLTPEYTSASKLKLKLHADVIRRLLTEKIPVRLALPPILKIYPSAVESGDSCVVIAFEMLASLIGKMDRSAIGGYHGKIFDLCLRALDLRHQNPVSIQNIDAVEKGILISITSLTMKLTETMFKPLFIRSIEWAESNLEETVNSGGGPVDRMISFYALVNKLAENHRSLFVPYFKYLLEACVKHLTDTGGASITGLVRKKKKAKIQEAGSGNIEGNNIVSLKSWHLRALIISALHKCFLHDTGNLKFLDSSTFQVLLKPIVLQLNIETPTSLEDHPEIPSVQEVDELLVVCIGQMAVTAGTDLLWKPLNHEVLLQTRSEKMRSRILGLRIVKYLLDSLKEEYLVLLPETIPFLGELLEDAELSVKSLAQDILKEMESMSGESLRQYLM</sequence>
<comment type="subcellular location">
    <subcellularLocation>
        <location evidence="1">Nucleus</location>
        <location evidence="1">Nucleolus</location>
    </subcellularLocation>
</comment>
<reference evidence="8 9" key="1">
    <citation type="submission" date="2021-09" db="EMBL/GenBank/DDBJ databases">
        <title>Genomic insights and catalytic innovation underlie evolution of tropane alkaloids biosynthesis.</title>
        <authorList>
            <person name="Wang Y.-J."/>
            <person name="Tian T."/>
            <person name="Huang J.-P."/>
            <person name="Huang S.-X."/>
        </authorList>
    </citation>
    <scope>NUCLEOTIDE SEQUENCE [LARGE SCALE GENOMIC DNA]</scope>
    <source>
        <strain evidence="8">KIB-2018</strain>
        <tissue evidence="8">Leaf</tissue>
    </source>
</reference>